<comment type="caution">
    <text evidence="1">The sequence shown here is derived from an EMBL/GenBank/DDBJ whole genome shotgun (WGS) entry which is preliminary data.</text>
</comment>
<name>A0A5B1CPL8_9BACT</name>
<dbReference type="AlphaFoldDB" id="A0A5B1CPL8"/>
<proteinExistence type="predicted"/>
<protein>
    <recommendedName>
        <fullName evidence="3">Alpha-galactosidase NEW3 domain-containing protein</fullName>
    </recommendedName>
</protein>
<dbReference type="OrthoDB" id="220736at2"/>
<gene>
    <name evidence="1" type="ORF">LF1_44560</name>
</gene>
<dbReference type="RefSeq" id="WP_068265428.1">
    <property type="nucleotide sequence ID" value="NZ_LWSK01000086.1"/>
</dbReference>
<organism evidence="1 2">
    <name type="scientific">Rubripirellula obstinata</name>
    <dbReference type="NCBI Taxonomy" id="406547"/>
    <lineage>
        <taxon>Bacteria</taxon>
        <taxon>Pseudomonadati</taxon>
        <taxon>Planctomycetota</taxon>
        <taxon>Planctomycetia</taxon>
        <taxon>Pirellulales</taxon>
        <taxon>Pirellulaceae</taxon>
        <taxon>Rubripirellula</taxon>
    </lineage>
</organism>
<reference evidence="1 2" key="1">
    <citation type="submission" date="2019-08" db="EMBL/GenBank/DDBJ databases">
        <title>Deep-cultivation of Planctomycetes and their phenomic and genomic characterization uncovers novel biology.</title>
        <authorList>
            <person name="Wiegand S."/>
            <person name="Jogler M."/>
            <person name="Boedeker C."/>
            <person name="Pinto D."/>
            <person name="Vollmers J."/>
            <person name="Rivas-Marin E."/>
            <person name="Kohn T."/>
            <person name="Peeters S.H."/>
            <person name="Heuer A."/>
            <person name="Rast P."/>
            <person name="Oberbeckmann S."/>
            <person name="Bunk B."/>
            <person name="Jeske O."/>
            <person name="Meyerdierks A."/>
            <person name="Storesund J.E."/>
            <person name="Kallscheuer N."/>
            <person name="Luecker S."/>
            <person name="Lage O.M."/>
            <person name="Pohl T."/>
            <person name="Merkel B.J."/>
            <person name="Hornburger P."/>
            <person name="Mueller R.-W."/>
            <person name="Bruemmer F."/>
            <person name="Labrenz M."/>
            <person name="Spormann A.M."/>
            <person name="Op Den Camp H."/>
            <person name="Overmann J."/>
            <person name="Amann R."/>
            <person name="Jetten M.S.M."/>
            <person name="Mascher T."/>
            <person name="Medema M.H."/>
            <person name="Devos D.P."/>
            <person name="Kaster A.-K."/>
            <person name="Ovreas L."/>
            <person name="Rohde M."/>
            <person name="Galperin M.Y."/>
            <person name="Jogler C."/>
        </authorList>
    </citation>
    <scope>NUCLEOTIDE SEQUENCE [LARGE SCALE GENOMIC DNA]</scope>
    <source>
        <strain evidence="1 2">LF1</strain>
    </source>
</reference>
<dbReference type="Gene3D" id="2.60.120.260">
    <property type="entry name" value="Galactose-binding domain-like"/>
    <property type="match status" value="1"/>
</dbReference>
<sequence length="1000" mass="112159">MFGFIFIDLIPNHWRVLPTRPMVATAAMAAKCVLALFCACGLTCGLICGLICGPISAANGQTAYAASGQSANPSQKKFSDNGKLTSATRPLRTFAWKFGRVDDPNYTGMPEGWSRYRGIGYPNFVHSELVAKDPLFEKKIQRLDAWLINTWQTLQEQADNYPWLSRIPTPPSVGDLAVDRYLRVELDGGQFKLQSPAIESARQYQYQLSCDVMTEGLRYDSVRIEFVFLDKNDKEISVRSSPRVSGTRDWERLAVKMVRPPIGVAKMAVRLIIERSSDGFEDIRGTIGFDNVRIDQFPQLRVTTDQPNGVYVSSTSVECQASVLGLGTSGASVGFELLDHQGNVISKSQLEVTSKQRSSKAKLATDEDEISNESHVRWKTPIMDPGFYRVIASIDHPEPVIGPDQSGMTASVSGHPWPRLVSETTFVVIDPSLQGPVHGPFGWTLPKEVIRQSPRELSKWLTDLGVAWIKYPCWLSPDDRVAAEKIATMMAKLQESGIQTIGMLDSPPANEVPSYDLRSRRDLVAAQLFRDPNVWQPKLETVMSVMTLKVRKWQIGGEKDFSFLGRPHLRDSVKQISKGLQGYGQPIEVAISWPWLEKELPESDTTWRSACRSAEPSLQATELDQFLSLSEGNSPSTGPTTWLLLDPIDKSQYDQENRVRDLILRMATVRSHRVEAAFLSKPHDPQRGILKPDGRPDELLLPWRTTSRVIGDLRKAGSLRLRGGSESIVFVGDDRAVMMLWSPEPTKEKLFLGYDVKQVDAWGRVTPLPVIPDPIQPHQLINVGPVPIFITGVDPVLLAFRMSVKTQPKQFDSLLGQQQKLSVMLTNPTRESLVGSMRVRAPEAWTITDPMRTWETLAGRSLAEQFDVVLGNTAKIGSYELPIQFELDTVPPKLVTVYREITVGPEGLLVKVTTRLLKSGELRVRIDITNRSARRQAYNAHLFAPGRQYQSTFIEIKPDETVRREIYWENGRDLIGQQLILRAREQDGDRVMNYSIDVNR</sequence>
<evidence type="ECO:0000313" key="2">
    <source>
        <dbReference type="Proteomes" id="UP000322699"/>
    </source>
</evidence>
<evidence type="ECO:0008006" key="3">
    <source>
        <dbReference type="Google" id="ProtNLM"/>
    </source>
</evidence>
<dbReference type="EMBL" id="VRLW01000001">
    <property type="protein sequence ID" value="KAA1261895.1"/>
    <property type="molecule type" value="Genomic_DNA"/>
</dbReference>
<accession>A0A5B1CPL8</accession>
<evidence type="ECO:0000313" key="1">
    <source>
        <dbReference type="EMBL" id="KAA1261895.1"/>
    </source>
</evidence>
<keyword evidence="2" id="KW-1185">Reference proteome</keyword>
<dbReference type="Proteomes" id="UP000322699">
    <property type="component" value="Unassembled WGS sequence"/>
</dbReference>